<dbReference type="EMBL" id="LCFB01000032">
    <property type="protein sequence ID" value="KKS83766.1"/>
    <property type="molecule type" value="Genomic_DNA"/>
</dbReference>
<evidence type="ECO:0008006" key="3">
    <source>
        <dbReference type="Google" id="ProtNLM"/>
    </source>
</evidence>
<evidence type="ECO:0000313" key="1">
    <source>
        <dbReference type="EMBL" id="KKS83766.1"/>
    </source>
</evidence>
<dbReference type="AlphaFoldDB" id="A0A0G1EL52"/>
<evidence type="ECO:0000313" key="2">
    <source>
        <dbReference type="Proteomes" id="UP000034543"/>
    </source>
</evidence>
<accession>A0A0G1EL52</accession>
<reference evidence="1 2" key="1">
    <citation type="journal article" date="2015" name="Nature">
        <title>rRNA introns, odd ribosomes, and small enigmatic genomes across a large radiation of phyla.</title>
        <authorList>
            <person name="Brown C.T."/>
            <person name="Hug L.A."/>
            <person name="Thomas B.C."/>
            <person name="Sharon I."/>
            <person name="Castelle C.J."/>
            <person name="Singh A."/>
            <person name="Wilkins M.J."/>
            <person name="Williams K.H."/>
            <person name="Banfield J.F."/>
        </authorList>
    </citation>
    <scope>NUCLEOTIDE SEQUENCE [LARGE SCALE GENOMIC DNA]</scope>
</reference>
<gene>
    <name evidence="1" type="ORF">UV59_C0032G0014</name>
</gene>
<name>A0A0G1EL52_9BACT</name>
<dbReference type="STRING" id="1618436.UV59_C0032G0014"/>
<organism evidence="1 2">
    <name type="scientific">Candidatus Gottesmanbacteria bacterium GW2011_GWA1_43_11</name>
    <dbReference type="NCBI Taxonomy" id="1618436"/>
    <lineage>
        <taxon>Bacteria</taxon>
        <taxon>Candidatus Gottesmaniibacteriota</taxon>
    </lineage>
</organism>
<comment type="caution">
    <text evidence="1">The sequence shown here is derived from an EMBL/GenBank/DDBJ whole genome shotgun (WGS) entry which is preliminary data.</text>
</comment>
<sequence length="61" mass="6544">MVTKVHVCDGTCGAEISDEQFQAGLTKCGADGCTMQGQPFSEKFKCSECGNVYANDVTHEH</sequence>
<proteinExistence type="predicted"/>
<protein>
    <recommendedName>
        <fullName evidence="3">C2H2-type domain-containing protein</fullName>
    </recommendedName>
</protein>
<dbReference type="Proteomes" id="UP000034543">
    <property type="component" value="Unassembled WGS sequence"/>
</dbReference>